<accession>E1QEE8</accession>
<dbReference type="RefSeq" id="WP_013257389.1">
    <property type="nucleotide sequence ID" value="NC_014365.1"/>
</dbReference>
<evidence type="ECO:0000259" key="2">
    <source>
        <dbReference type="PROSITE" id="PS51819"/>
    </source>
</evidence>
<reference evidence="3 4" key="1">
    <citation type="journal article" date="2010" name="Stand. Genomic Sci.">
        <title>Complete genome sequence of Desulfarculus baarsii type strain (2st14).</title>
        <authorList>
            <person name="Sun H."/>
            <person name="Spring S."/>
            <person name="Lapidus A."/>
            <person name="Davenport K."/>
            <person name="Del Rio T.G."/>
            <person name="Tice H."/>
            <person name="Nolan M."/>
            <person name="Copeland A."/>
            <person name="Cheng J.F."/>
            <person name="Lucas S."/>
            <person name="Tapia R."/>
            <person name="Goodwin L."/>
            <person name="Pitluck S."/>
            <person name="Ivanova N."/>
            <person name="Pagani I."/>
            <person name="Mavromatis K."/>
            <person name="Ovchinnikova G."/>
            <person name="Pati A."/>
            <person name="Chen A."/>
            <person name="Palaniappan K."/>
            <person name="Hauser L."/>
            <person name="Chang Y.J."/>
            <person name="Jeffries C.D."/>
            <person name="Detter J.C."/>
            <person name="Han C."/>
            <person name="Rohde M."/>
            <person name="Brambilla E."/>
            <person name="Goker M."/>
            <person name="Woyke T."/>
            <person name="Bristow J."/>
            <person name="Eisen J.A."/>
            <person name="Markowitz V."/>
            <person name="Hugenholtz P."/>
            <person name="Kyrpides N.C."/>
            <person name="Klenk H.P."/>
            <person name="Land M."/>
        </authorList>
    </citation>
    <scope>NUCLEOTIDE SEQUENCE [LARGE SCALE GENOMIC DNA]</scope>
    <source>
        <strain evidence="4">ATCC 33931 / DSM 2075 / LMG 7858 / VKM B-1802 / 2st14</strain>
    </source>
</reference>
<evidence type="ECO:0000313" key="3">
    <source>
        <dbReference type="EMBL" id="ADK83934.1"/>
    </source>
</evidence>
<dbReference type="KEGG" id="dbr:Deba_0562"/>
<organism evidence="3 4">
    <name type="scientific">Desulfarculus baarsii (strain ATCC 33931 / DSM 2075 / LMG 7858 / VKM B-1802 / 2st14)</name>
    <dbReference type="NCBI Taxonomy" id="644282"/>
    <lineage>
        <taxon>Bacteria</taxon>
        <taxon>Pseudomonadati</taxon>
        <taxon>Thermodesulfobacteriota</taxon>
        <taxon>Desulfarculia</taxon>
        <taxon>Desulfarculales</taxon>
        <taxon>Desulfarculaceae</taxon>
        <taxon>Desulfarculus</taxon>
    </lineage>
</organism>
<keyword evidence="4" id="KW-1185">Reference proteome</keyword>
<dbReference type="SUPFAM" id="SSF54593">
    <property type="entry name" value="Glyoxalase/Bleomycin resistance protein/Dihydroxybiphenyl dioxygenase"/>
    <property type="match status" value="1"/>
</dbReference>
<dbReference type="Gene3D" id="3.10.180.10">
    <property type="entry name" value="2,3-Dihydroxybiphenyl 1,2-Dioxygenase, domain 1"/>
    <property type="match status" value="1"/>
</dbReference>
<dbReference type="InterPro" id="IPR004360">
    <property type="entry name" value="Glyas_Fos-R_dOase_dom"/>
</dbReference>
<sequence>MGRYNGVNHLAMATADIDKTIFFWRDLLEMPLVVGIADPGFQIYFFEISPTDMIGFFHWPQVRPLPEKDHGLPVEGPFAFDHLAIGLNERDDLWLLKDRLEAAGFWVSEVMDLGFIESVYSFDPNGVAIEFCWPKPGVDPRRAPTLVGRAPAAAALEGPLPQPGRWPAPPAPTPPQQRRSYPGEGRDLADQSKNLWRGK</sequence>
<proteinExistence type="predicted"/>
<dbReference type="HOGENOM" id="CLU_084417_0_1_7"/>
<dbReference type="Pfam" id="PF00903">
    <property type="entry name" value="Glyoxalase"/>
    <property type="match status" value="1"/>
</dbReference>
<evidence type="ECO:0000256" key="1">
    <source>
        <dbReference type="SAM" id="MobiDB-lite"/>
    </source>
</evidence>
<dbReference type="eggNOG" id="COG0346">
    <property type="taxonomic scope" value="Bacteria"/>
</dbReference>
<dbReference type="OrthoDB" id="9804944at2"/>
<dbReference type="AlphaFoldDB" id="E1QEE8"/>
<dbReference type="CDD" id="cd06587">
    <property type="entry name" value="VOC"/>
    <property type="match status" value="1"/>
</dbReference>
<gene>
    <name evidence="3" type="ordered locus">Deba_0562</name>
</gene>
<dbReference type="STRING" id="644282.Deba_0562"/>
<evidence type="ECO:0000313" key="4">
    <source>
        <dbReference type="Proteomes" id="UP000009047"/>
    </source>
</evidence>
<dbReference type="InterPro" id="IPR029068">
    <property type="entry name" value="Glyas_Bleomycin-R_OHBP_Dase"/>
</dbReference>
<dbReference type="EMBL" id="CP002085">
    <property type="protein sequence ID" value="ADK83934.1"/>
    <property type="molecule type" value="Genomic_DNA"/>
</dbReference>
<dbReference type="PROSITE" id="PS51819">
    <property type="entry name" value="VOC"/>
    <property type="match status" value="1"/>
</dbReference>
<protein>
    <submittedName>
        <fullName evidence="3">Glyoxalase/bleomycin resistance protein/dioxygenase</fullName>
    </submittedName>
</protein>
<feature type="compositionally biased region" description="Pro residues" evidence="1">
    <location>
        <begin position="160"/>
        <end position="175"/>
    </location>
</feature>
<name>E1QEE8_DESB2</name>
<feature type="compositionally biased region" description="Low complexity" evidence="1">
    <location>
        <begin position="150"/>
        <end position="159"/>
    </location>
</feature>
<dbReference type="Proteomes" id="UP000009047">
    <property type="component" value="Chromosome"/>
</dbReference>
<dbReference type="InterPro" id="IPR037523">
    <property type="entry name" value="VOC_core"/>
</dbReference>
<feature type="domain" description="VOC" evidence="2">
    <location>
        <begin position="6"/>
        <end position="134"/>
    </location>
</feature>
<feature type="region of interest" description="Disordered" evidence="1">
    <location>
        <begin position="150"/>
        <end position="199"/>
    </location>
</feature>